<dbReference type="Pfam" id="PF13116">
    <property type="entry name" value="YhdP"/>
    <property type="match status" value="1"/>
</dbReference>
<protein>
    <submittedName>
        <fullName evidence="3">TIGR02099 family protein</fullName>
    </submittedName>
</protein>
<evidence type="ECO:0000313" key="4">
    <source>
        <dbReference type="Proteomes" id="UP000308891"/>
    </source>
</evidence>
<dbReference type="OrthoDB" id="8521382at2"/>
<dbReference type="NCBIfam" id="TIGR02099">
    <property type="entry name" value="YhdP family protein"/>
    <property type="match status" value="1"/>
</dbReference>
<keyword evidence="1" id="KW-1133">Transmembrane helix</keyword>
<keyword evidence="1" id="KW-0812">Transmembrane</keyword>
<evidence type="ECO:0000256" key="1">
    <source>
        <dbReference type="SAM" id="Phobius"/>
    </source>
</evidence>
<dbReference type="EMBL" id="STGJ01000001">
    <property type="protein sequence ID" value="TIC87045.1"/>
    <property type="molecule type" value="Genomic_DNA"/>
</dbReference>
<feature type="transmembrane region" description="Helical" evidence="1">
    <location>
        <begin position="170"/>
        <end position="192"/>
    </location>
</feature>
<organism evidence="3 4">
    <name type="scientific">Crenobacter intestini</name>
    <dbReference type="NCBI Taxonomy" id="2563443"/>
    <lineage>
        <taxon>Bacteria</taxon>
        <taxon>Pseudomonadati</taxon>
        <taxon>Pseudomonadota</taxon>
        <taxon>Betaproteobacteria</taxon>
        <taxon>Neisseriales</taxon>
        <taxon>Neisseriaceae</taxon>
        <taxon>Crenobacter</taxon>
    </lineage>
</organism>
<keyword evidence="1" id="KW-0472">Membrane</keyword>
<keyword evidence="4" id="KW-1185">Reference proteome</keyword>
<accession>A0A4T0V705</accession>
<dbReference type="PANTHER" id="PTHR38690">
    <property type="entry name" value="PROTEASE-RELATED"/>
    <property type="match status" value="1"/>
</dbReference>
<dbReference type="InterPro" id="IPR025263">
    <property type="entry name" value="YhdP_central"/>
</dbReference>
<dbReference type="PANTHER" id="PTHR38690:SF1">
    <property type="entry name" value="PROTEASE"/>
    <property type="match status" value="1"/>
</dbReference>
<name>A0A4T0V705_9NEIS</name>
<sequence>MRIATVLAGRRAVARQGRARGGLGAHDGKVGQLADGGHHLVQRGEAGEVARDQARHYRLAQPAQRPDQRVRTIQRVPAGEGGHFFGRERLLQVSLELGEALGSSLKKSFQIEAEAAGAGDGRLWHIIRTPSDDKIVTEHSNPTPATPLKRLRAAFGALPLSALLRWGGRALLAFAALWVLVALALTLAWNFWLQPRLPEVKARLAAELGALIGRPLTIGTLSASWQALEPTLAVGDIRIRNADGSDLRVGEVALTPSWSSLWHWQPRFASIRVQGLELALTRARDGKLSLNGIPLSGEGGKGEGERVVNWLIAQPSIVVDAKRLAWHDLQVGVGPLTVSDTRLTLKDTLLGHRLRLEGRPDSRFLGSFLFTLSWRGDELSRWREWMGDAQLVARDGRFGWWERYAPELPLARRGRASVDMRAAFAGGELTVLAGTALLEQAALAGQGGEQLALPKVAGRIDYRLEGNGEHVLAADQLYLTTSRGPLFENSRLSARWGTQGGEASASGLDLAPLLPVLIAARLLPEKPWSTAALTGNLSELAAYWQGKPSAPQGYRVSGRFSDLGWHTVGALPGVAGGFSGRVAFSDQGGSVVLAGRDVTVSAPEIFERPWQLLRADGEVSWQKQGNAWQVKLPGLKLVTGDFEGEVGGTLGVQSGGALLADFKARVPEVALTRVERYLPRELGEETLLWLREALLGGQGREVEAVLQGDLNAFPFAKGEGGRFALNAKIVDGALRFEPDWPAIGKIDGRLELLNDNVTVRAKSAQSAGAALADVVVRLPDLATQDARLDIAGRVDAPLSTMLAYTVKSPVNGYLDGFLGEISATGQAKLGLKLDIPLEAPENTRVKGTLALAGNDLRFTGLPIPPVTRAKGELVFTEYGVDIAGMSAEVFGAAQRLSARSTPDGVSRFAIRGEADTRRLVGYYLPPLERFVGGVSPIDIDFTLKDGDLVSLLAKSPLTGTRIDVPPPAFKAADARWPLALSIKPVREDLEIDWSLEGHAAGVVRLDGRGDLKGASVGVGRAPPALPAHGLAVGVAAPALDASAWLARLGGAGGAASHAGPSLPPWPVSVDVRTANIVAGGKPLGAVDFSTLVDAHGAHGDVDSALLAGRYRYDAQAAALQLDLDRLKLPLPELGGAGATPARLPAQLVRLVDVKIANVYYKQLDLGRLNARLSALSGQLRLGSASLVSPAGAIELTGTGLAPDAGRFALAVRSADIGALLTRFGMPGAVSGGQGALTGELGWPGALGDFSVEKLSGNLRLDVKDGRFAGYDPSVARLLSVLSLQSVGKLLRLDFAGVFDRGFAFDSIKGNIAVNDGVFATESLQLKSVPATVAIAGKVNLKTDTQALTVTVTPRLSQGVALAAGAAMLNPIAGIATLAAETILGNPFDKVFRSVYKVSGPIADPRVERVESALARPK</sequence>
<reference evidence="3 4" key="1">
    <citation type="submission" date="2019-04" db="EMBL/GenBank/DDBJ databases">
        <title>Crenobacter sp. nov.</title>
        <authorList>
            <person name="Shi S."/>
        </authorList>
    </citation>
    <scope>NUCLEOTIDE SEQUENCE [LARGE SCALE GENOMIC DNA]</scope>
    <source>
        <strain evidence="3 4">GY 70310</strain>
    </source>
</reference>
<feature type="domain" description="YhdP central" evidence="2">
    <location>
        <begin position="170"/>
        <end position="1406"/>
    </location>
</feature>
<dbReference type="Proteomes" id="UP000308891">
    <property type="component" value="Unassembled WGS sequence"/>
</dbReference>
<evidence type="ECO:0000259" key="2">
    <source>
        <dbReference type="Pfam" id="PF13116"/>
    </source>
</evidence>
<comment type="caution">
    <text evidence="3">The sequence shown here is derived from an EMBL/GenBank/DDBJ whole genome shotgun (WGS) entry which is preliminary data.</text>
</comment>
<dbReference type="InterPro" id="IPR011836">
    <property type="entry name" value="YhdP"/>
</dbReference>
<proteinExistence type="predicted"/>
<evidence type="ECO:0000313" key="3">
    <source>
        <dbReference type="EMBL" id="TIC87045.1"/>
    </source>
</evidence>
<gene>
    <name evidence="3" type="ORF">E5K04_01105</name>
</gene>